<protein>
    <submittedName>
        <fullName evidence="2">DUF805 domain-containing protein</fullName>
    </submittedName>
</protein>
<name>A0A2S7K0V1_9PROT</name>
<dbReference type="PANTHER" id="PTHR34980:SF2">
    <property type="entry name" value="INNER MEMBRANE PROTEIN YHAH-RELATED"/>
    <property type="match status" value="1"/>
</dbReference>
<reference evidence="2 3" key="1">
    <citation type="submission" date="2017-12" db="EMBL/GenBank/DDBJ databases">
        <authorList>
            <person name="Hurst M.R.H."/>
        </authorList>
    </citation>
    <scope>NUCLEOTIDE SEQUENCE [LARGE SCALE GENOMIC DNA]</scope>
    <source>
        <strain evidence="2 3">SY-3-19</strain>
    </source>
</reference>
<dbReference type="EMBL" id="PJCH01000015">
    <property type="protein sequence ID" value="PQA86129.1"/>
    <property type="molecule type" value="Genomic_DNA"/>
</dbReference>
<keyword evidence="1" id="KW-1133">Transmembrane helix</keyword>
<dbReference type="Proteomes" id="UP000239504">
    <property type="component" value="Unassembled WGS sequence"/>
</dbReference>
<keyword evidence="3" id="KW-1185">Reference proteome</keyword>
<evidence type="ECO:0000313" key="3">
    <source>
        <dbReference type="Proteomes" id="UP000239504"/>
    </source>
</evidence>
<dbReference type="PANTHER" id="PTHR34980">
    <property type="entry name" value="INNER MEMBRANE PROTEIN-RELATED-RELATED"/>
    <property type="match status" value="1"/>
</dbReference>
<keyword evidence="1" id="KW-0812">Transmembrane</keyword>
<dbReference type="RefSeq" id="WP_104831341.1">
    <property type="nucleotide sequence ID" value="NZ_PJCH01000015.1"/>
</dbReference>
<organism evidence="2 3">
    <name type="scientific">Hyphococcus luteus</name>
    <dbReference type="NCBI Taxonomy" id="2058213"/>
    <lineage>
        <taxon>Bacteria</taxon>
        <taxon>Pseudomonadati</taxon>
        <taxon>Pseudomonadota</taxon>
        <taxon>Alphaproteobacteria</taxon>
        <taxon>Parvularculales</taxon>
        <taxon>Parvularculaceae</taxon>
        <taxon>Hyphococcus</taxon>
    </lineage>
</organism>
<dbReference type="InterPro" id="IPR008523">
    <property type="entry name" value="DUF805"/>
</dbReference>
<evidence type="ECO:0000313" key="2">
    <source>
        <dbReference type="EMBL" id="PQA86129.1"/>
    </source>
</evidence>
<gene>
    <name evidence="2" type="ORF">CW354_17365</name>
</gene>
<feature type="transmembrane region" description="Helical" evidence="1">
    <location>
        <begin position="26"/>
        <end position="43"/>
    </location>
</feature>
<feature type="transmembrane region" description="Helical" evidence="1">
    <location>
        <begin position="49"/>
        <end position="68"/>
    </location>
</feature>
<dbReference type="AlphaFoldDB" id="A0A2S7K0V1"/>
<accession>A0A2S7K0V1</accession>
<keyword evidence="1" id="KW-0472">Membrane</keyword>
<dbReference type="GO" id="GO:0005886">
    <property type="term" value="C:plasma membrane"/>
    <property type="evidence" value="ECO:0007669"/>
    <property type="project" value="TreeGrafter"/>
</dbReference>
<dbReference type="OrthoDB" id="9812349at2"/>
<proteinExistence type="predicted"/>
<feature type="transmembrane region" description="Helical" evidence="1">
    <location>
        <begin position="80"/>
        <end position="100"/>
    </location>
</feature>
<comment type="caution">
    <text evidence="2">The sequence shown here is derived from an EMBL/GenBank/DDBJ whole genome shotgun (WGS) entry which is preliminary data.</text>
</comment>
<sequence length="119" mass="13151">MDFMQSVKTVLKNYAKFDGRSGRAEFWWWVLAYIIGAILVTAVSRTLGMGDILTTVYGLALIVPNVAVSIRRFHDIGKQALWVILMFIPLVNLVVALIFLTKPSDGPNQYGEGPQPPAA</sequence>
<dbReference type="Pfam" id="PF05656">
    <property type="entry name" value="DUF805"/>
    <property type="match status" value="1"/>
</dbReference>
<evidence type="ECO:0000256" key="1">
    <source>
        <dbReference type="SAM" id="Phobius"/>
    </source>
</evidence>